<evidence type="ECO:0000313" key="13">
    <source>
        <dbReference type="Proteomes" id="UP000070054"/>
    </source>
</evidence>
<dbReference type="InterPro" id="IPR022764">
    <property type="entry name" value="Peptidase_S54_rhomboid_dom"/>
</dbReference>
<comment type="catalytic activity">
    <reaction evidence="1">
        <text>Cleaves type-1 transmembrane domains using a catalytic dyad composed of serine and histidine that are contributed by different transmembrane domains.</text>
        <dbReference type="EC" id="3.4.21.105"/>
    </reaction>
</comment>
<evidence type="ECO:0000256" key="7">
    <source>
        <dbReference type="ARBA" id="ARBA00022801"/>
    </source>
</evidence>
<dbReference type="GO" id="GO:0004252">
    <property type="term" value="F:serine-type endopeptidase activity"/>
    <property type="evidence" value="ECO:0007669"/>
    <property type="project" value="InterPro"/>
</dbReference>
<gene>
    <name evidence="12" type="ORF">CNYM01_11702</name>
</gene>
<dbReference type="PANTHER" id="PTHR43066">
    <property type="entry name" value="RHOMBOID-RELATED PROTEIN"/>
    <property type="match status" value="1"/>
</dbReference>
<dbReference type="Pfam" id="PF01694">
    <property type="entry name" value="Rhomboid"/>
    <property type="match status" value="1"/>
</dbReference>
<dbReference type="GO" id="GO:0006508">
    <property type="term" value="P:proteolysis"/>
    <property type="evidence" value="ECO:0007669"/>
    <property type="project" value="UniProtKB-KW"/>
</dbReference>
<organism evidence="12 13">
    <name type="scientific">Colletotrichum nymphaeae SA-01</name>
    <dbReference type="NCBI Taxonomy" id="1460502"/>
    <lineage>
        <taxon>Eukaryota</taxon>
        <taxon>Fungi</taxon>
        <taxon>Dikarya</taxon>
        <taxon>Ascomycota</taxon>
        <taxon>Pezizomycotina</taxon>
        <taxon>Sordariomycetes</taxon>
        <taxon>Hypocreomycetidae</taxon>
        <taxon>Glomerellales</taxon>
        <taxon>Glomerellaceae</taxon>
        <taxon>Colletotrichum</taxon>
        <taxon>Colletotrichum acutatum species complex</taxon>
    </lineage>
</organism>
<dbReference type="EC" id="3.4.21.105" evidence="4"/>
<feature type="transmembrane region" description="Helical" evidence="10">
    <location>
        <begin position="92"/>
        <end position="111"/>
    </location>
</feature>
<protein>
    <recommendedName>
        <fullName evidence="4">rhomboid protease</fullName>
        <ecNumber evidence="4">3.4.21.105</ecNumber>
    </recommendedName>
</protein>
<evidence type="ECO:0000313" key="12">
    <source>
        <dbReference type="EMBL" id="KXH52285.1"/>
    </source>
</evidence>
<accession>A0A135TW19</accession>
<evidence type="ECO:0000259" key="11">
    <source>
        <dbReference type="Pfam" id="PF01694"/>
    </source>
</evidence>
<reference evidence="12 13" key="1">
    <citation type="submission" date="2014-02" db="EMBL/GenBank/DDBJ databases">
        <title>The genome sequence of Colletotrichum nymphaeae SA-01.</title>
        <authorList>
            <person name="Baroncelli R."/>
            <person name="Thon M.R."/>
        </authorList>
    </citation>
    <scope>NUCLEOTIDE SEQUENCE [LARGE SCALE GENOMIC DNA]</scope>
    <source>
        <strain evidence="12 13">SA-01</strain>
    </source>
</reference>
<evidence type="ECO:0000256" key="10">
    <source>
        <dbReference type="SAM" id="Phobius"/>
    </source>
</evidence>
<keyword evidence="8 10" id="KW-1133">Transmembrane helix</keyword>
<name>A0A135TW19_9PEZI</name>
<feature type="transmembrane region" description="Helical" evidence="10">
    <location>
        <begin position="123"/>
        <end position="141"/>
    </location>
</feature>
<dbReference type="OrthoDB" id="10257275at2759"/>
<evidence type="ECO:0000256" key="2">
    <source>
        <dbReference type="ARBA" id="ARBA00004141"/>
    </source>
</evidence>
<comment type="caution">
    <text evidence="12">The sequence shown here is derived from an EMBL/GenBank/DDBJ whole genome shotgun (WGS) entry which is preliminary data.</text>
</comment>
<evidence type="ECO:0000256" key="3">
    <source>
        <dbReference type="ARBA" id="ARBA00009045"/>
    </source>
</evidence>
<evidence type="ECO:0000256" key="5">
    <source>
        <dbReference type="ARBA" id="ARBA00022670"/>
    </source>
</evidence>
<dbReference type="AlphaFoldDB" id="A0A135TW19"/>
<keyword evidence="13" id="KW-1185">Reference proteome</keyword>
<comment type="subcellular location">
    <subcellularLocation>
        <location evidence="2">Membrane</location>
        <topology evidence="2">Multi-pass membrane protein</topology>
    </subcellularLocation>
</comment>
<proteinExistence type="inferred from homology"/>
<evidence type="ECO:0000256" key="8">
    <source>
        <dbReference type="ARBA" id="ARBA00022989"/>
    </source>
</evidence>
<dbReference type="SUPFAM" id="SSF144091">
    <property type="entry name" value="Rhomboid-like"/>
    <property type="match status" value="1"/>
</dbReference>
<dbReference type="GO" id="GO:0016020">
    <property type="term" value="C:membrane"/>
    <property type="evidence" value="ECO:0007669"/>
    <property type="project" value="UniProtKB-SubCell"/>
</dbReference>
<comment type="similarity">
    <text evidence="3">Belongs to the peptidase S54 family.</text>
</comment>
<evidence type="ECO:0000256" key="4">
    <source>
        <dbReference type="ARBA" id="ARBA00013039"/>
    </source>
</evidence>
<dbReference type="PANTHER" id="PTHR43066:SF1">
    <property type="entry name" value="RHOMBOID PROTEIN 2"/>
    <property type="match status" value="1"/>
</dbReference>
<feature type="transmembrane region" description="Helical" evidence="10">
    <location>
        <begin position="22"/>
        <end position="43"/>
    </location>
</feature>
<keyword evidence="9 10" id="KW-0472">Membrane</keyword>
<feature type="domain" description="Peptidase S54 rhomboid" evidence="11">
    <location>
        <begin position="84"/>
        <end position="225"/>
    </location>
</feature>
<evidence type="ECO:0000256" key="6">
    <source>
        <dbReference type="ARBA" id="ARBA00022692"/>
    </source>
</evidence>
<keyword evidence="5" id="KW-0645">Protease</keyword>
<sequence length="289" mass="31756">MASNITSFSTLRARSYVFRLPLFTRIVLLVIIAAWFAGLQHSWDVRHWGALIPDQLSFTSCKLPLPARLLSTGALYTDCILAAAYRMNTFPFVHVNLIHTVMNLAALAPLMERFEAEFGTLTSIALFIGPLSTIPAILYTLIERFLFKGNTEVMGASVWVFLLLGIEAIRTYKTNPHLTIATYSIPTWTTPLILILVVTALVPGTSLLGHLCGVLVGYLFGLGYLKFLSPPEKALRWIESKLNLLGRLPHYVSVDQKTYGRFGVLPTNTHAGGGSAPIALVGTTQRLGP</sequence>
<feature type="transmembrane region" description="Helical" evidence="10">
    <location>
        <begin position="192"/>
        <end position="225"/>
    </location>
</feature>
<dbReference type="Proteomes" id="UP000070054">
    <property type="component" value="Unassembled WGS sequence"/>
</dbReference>
<dbReference type="Gene3D" id="1.20.1540.10">
    <property type="entry name" value="Rhomboid-like"/>
    <property type="match status" value="1"/>
</dbReference>
<evidence type="ECO:0000256" key="1">
    <source>
        <dbReference type="ARBA" id="ARBA00000156"/>
    </source>
</evidence>
<evidence type="ECO:0000256" key="9">
    <source>
        <dbReference type="ARBA" id="ARBA00023136"/>
    </source>
</evidence>
<dbReference type="EMBL" id="JEMN01001007">
    <property type="protein sequence ID" value="KXH52285.1"/>
    <property type="molecule type" value="Genomic_DNA"/>
</dbReference>
<feature type="transmembrane region" description="Helical" evidence="10">
    <location>
        <begin position="63"/>
        <end position="85"/>
    </location>
</feature>
<keyword evidence="7" id="KW-0378">Hydrolase</keyword>
<dbReference type="InterPro" id="IPR035952">
    <property type="entry name" value="Rhomboid-like_sf"/>
</dbReference>
<keyword evidence="6 10" id="KW-0812">Transmembrane</keyword>